<gene>
    <name evidence="1" type="ORF">FBUS_07498</name>
</gene>
<accession>A0A8E0RN99</accession>
<sequence>MTDESDDEVRTVRRSLEEKANTAIERLQEMRTTMNDDIRNCKSFLLEQVTNFFEDMEERKKKTEAISDDTVKDSLMELMSVLEKIDSLIGEIDTCKRTVAKLNNLLLRDSKDEWIDDSVK</sequence>
<proteinExistence type="predicted"/>
<protein>
    <submittedName>
        <fullName evidence="1">Uncharacterized protein</fullName>
    </submittedName>
</protein>
<name>A0A8E0RN99_9TREM</name>
<evidence type="ECO:0000313" key="2">
    <source>
        <dbReference type="Proteomes" id="UP000728185"/>
    </source>
</evidence>
<dbReference type="OrthoDB" id="6235194at2759"/>
<evidence type="ECO:0000313" key="1">
    <source>
        <dbReference type="EMBL" id="KAA0184912.1"/>
    </source>
</evidence>
<comment type="caution">
    <text evidence="1">The sequence shown here is derived from an EMBL/GenBank/DDBJ whole genome shotgun (WGS) entry which is preliminary data.</text>
</comment>
<organism evidence="1 2">
    <name type="scientific">Fasciolopsis buskii</name>
    <dbReference type="NCBI Taxonomy" id="27845"/>
    <lineage>
        <taxon>Eukaryota</taxon>
        <taxon>Metazoa</taxon>
        <taxon>Spiralia</taxon>
        <taxon>Lophotrochozoa</taxon>
        <taxon>Platyhelminthes</taxon>
        <taxon>Trematoda</taxon>
        <taxon>Digenea</taxon>
        <taxon>Plagiorchiida</taxon>
        <taxon>Echinostomata</taxon>
        <taxon>Echinostomatoidea</taxon>
        <taxon>Fasciolidae</taxon>
        <taxon>Fasciolopsis</taxon>
    </lineage>
</organism>
<dbReference type="AlphaFoldDB" id="A0A8E0RN99"/>
<dbReference type="Proteomes" id="UP000728185">
    <property type="component" value="Unassembled WGS sequence"/>
</dbReference>
<dbReference type="EMBL" id="LUCM01010817">
    <property type="protein sequence ID" value="KAA0184912.1"/>
    <property type="molecule type" value="Genomic_DNA"/>
</dbReference>
<reference evidence="1" key="1">
    <citation type="submission" date="2019-05" db="EMBL/GenBank/DDBJ databases">
        <title>Annotation for the trematode Fasciolopsis buski.</title>
        <authorList>
            <person name="Choi Y.-J."/>
        </authorList>
    </citation>
    <scope>NUCLEOTIDE SEQUENCE</scope>
    <source>
        <strain evidence="1">HT</strain>
        <tissue evidence="1">Whole worm</tissue>
    </source>
</reference>
<keyword evidence="2" id="KW-1185">Reference proteome</keyword>